<feature type="transmembrane region" description="Helical" evidence="12">
    <location>
        <begin position="62"/>
        <end position="82"/>
    </location>
</feature>
<feature type="domain" description="CBS" evidence="13">
    <location>
        <begin position="287"/>
        <end position="344"/>
    </location>
</feature>
<dbReference type="SUPFAM" id="SSF54631">
    <property type="entry name" value="CBS-domain pair"/>
    <property type="match status" value="1"/>
</dbReference>
<evidence type="ECO:0000256" key="10">
    <source>
        <dbReference type="PROSITE-ProRule" id="PRU01193"/>
    </source>
</evidence>
<evidence type="ECO:0000256" key="12">
    <source>
        <dbReference type="SAM" id="Phobius"/>
    </source>
</evidence>
<dbReference type="SUPFAM" id="SSF56176">
    <property type="entry name" value="FAD-binding/transporter-associated domain-like"/>
    <property type="match status" value="1"/>
</dbReference>
<comment type="subcellular location">
    <subcellularLocation>
        <location evidence="1">Cell membrane</location>
        <topology evidence="1">Multi-pass membrane protein</topology>
    </subcellularLocation>
</comment>
<evidence type="ECO:0000256" key="2">
    <source>
        <dbReference type="ARBA" id="ARBA00006337"/>
    </source>
</evidence>
<organism evidence="15 16">
    <name type="scientific">Bacillus thermozeamaize</name>
    <dbReference type="NCBI Taxonomy" id="230954"/>
    <lineage>
        <taxon>Bacteria</taxon>
        <taxon>Bacillati</taxon>
        <taxon>Bacillota</taxon>
        <taxon>Bacilli</taxon>
        <taxon>Bacillales</taxon>
        <taxon>Bacillaceae</taxon>
        <taxon>Bacillus</taxon>
    </lineage>
</organism>
<dbReference type="InterPro" id="IPR044751">
    <property type="entry name" value="Ion_transp-like_CBS"/>
</dbReference>
<dbReference type="AlphaFoldDB" id="A0A1Y3PTK8"/>
<keyword evidence="3" id="KW-1003">Cell membrane</keyword>
<evidence type="ECO:0000256" key="8">
    <source>
        <dbReference type="ARBA" id="ARBA00023136"/>
    </source>
</evidence>
<reference evidence="16" key="1">
    <citation type="submission" date="2016-06" db="EMBL/GenBank/DDBJ databases">
        <authorList>
            <person name="Nascimento L."/>
            <person name="Pereira R.V."/>
            <person name="Martins L.F."/>
            <person name="Quaggio R.B."/>
            <person name="Silva A.M."/>
            <person name="Setubal J.C."/>
        </authorList>
    </citation>
    <scope>NUCLEOTIDE SEQUENCE [LARGE SCALE GENOMIC DNA]</scope>
</reference>
<feature type="region of interest" description="Disordered" evidence="11">
    <location>
        <begin position="447"/>
        <end position="470"/>
    </location>
</feature>
<dbReference type="InterPro" id="IPR036318">
    <property type="entry name" value="FAD-bd_PCMH-like_sf"/>
</dbReference>
<dbReference type="EMBL" id="LZRT01000019">
    <property type="protein sequence ID" value="OUM90354.1"/>
    <property type="molecule type" value="Genomic_DNA"/>
</dbReference>
<dbReference type="PROSITE" id="PS51846">
    <property type="entry name" value="CNNM"/>
    <property type="match status" value="1"/>
</dbReference>
<proteinExistence type="inferred from homology"/>
<dbReference type="Pfam" id="PF01595">
    <property type="entry name" value="CNNM"/>
    <property type="match status" value="1"/>
</dbReference>
<dbReference type="PROSITE" id="PS51371">
    <property type="entry name" value="CBS"/>
    <property type="match status" value="2"/>
</dbReference>
<evidence type="ECO:0000256" key="3">
    <source>
        <dbReference type="ARBA" id="ARBA00022475"/>
    </source>
</evidence>
<dbReference type="FunFam" id="3.10.580.10:FF:000002">
    <property type="entry name" value="Magnesium/cobalt efflux protein CorC"/>
    <property type="match status" value="1"/>
</dbReference>
<dbReference type="PANTHER" id="PTHR43099">
    <property type="entry name" value="UPF0053 PROTEIN YRKA"/>
    <property type="match status" value="1"/>
</dbReference>
<evidence type="ECO:0000313" key="15">
    <source>
        <dbReference type="EMBL" id="OUM90354.1"/>
    </source>
</evidence>
<dbReference type="Gene3D" id="3.10.580.10">
    <property type="entry name" value="CBS-domain"/>
    <property type="match status" value="1"/>
</dbReference>
<evidence type="ECO:0000256" key="7">
    <source>
        <dbReference type="ARBA" id="ARBA00023122"/>
    </source>
</evidence>
<evidence type="ECO:0000256" key="6">
    <source>
        <dbReference type="ARBA" id="ARBA00022989"/>
    </source>
</evidence>
<feature type="domain" description="CNNM transmembrane" evidence="14">
    <location>
        <begin position="3"/>
        <end position="208"/>
    </location>
</feature>
<comment type="similarity">
    <text evidence="2">Belongs to the UPF0053 family.</text>
</comment>
<dbReference type="InterPro" id="IPR051676">
    <property type="entry name" value="UPF0053_domain"/>
</dbReference>
<feature type="transmembrane region" description="Helical" evidence="12">
    <location>
        <begin position="102"/>
        <end position="127"/>
    </location>
</feature>
<keyword evidence="5" id="KW-0677">Repeat</keyword>
<dbReference type="Gene3D" id="3.30.465.10">
    <property type="match status" value="1"/>
</dbReference>
<dbReference type="InterPro" id="IPR002550">
    <property type="entry name" value="CNNM"/>
</dbReference>
<sequence>MDDPFIVLFNVFAVLFLVFLNGFFVAAEFAMVKIRETRVQQLVEEGHRRARFAKQLTDNLDAYLSACQLGITLASLGLGWIGEPAVARLIEPVLAPLGLPAQVIHTTAFLIAFILITSLHIVLGELVPKSMAIRRAEPTVLWSAPLMVWFYRVMYPLIWFLNNVANGLLRLIGLGPAGNEDAHTEEEILLLINKSHKQGLISLTEASLVDNVFDFTELVAKDIMVPRTDMVVLDIEQSFEEHLAVIEKEKYTRYPVCKRDKDHIIGIVHIKDVYHLALSGQRDLHAIVREHVTVPEAMPISTVLNILQRKHAQMAIVMDEYGGTAGLLTVEDILEELVGEIQDEYDQERPEIENIDHGYSVNGRLRLEDLKELLHLSIPAPDIDTIGGWVFAQLKKPPEVGDVVVWNGLHFEVKEMDGSRIERIWIRWRKQNATQMMPGDLPVQTAEGRETAAGVSEAAWSRPAKEEGDR</sequence>
<dbReference type="SMART" id="SM01091">
    <property type="entry name" value="CorC_HlyC"/>
    <property type="match status" value="1"/>
</dbReference>
<dbReference type="GO" id="GO:0005886">
    <property type="term" value="C:plasma membrane"/>
    <property type="evidence" value="ECO:0007669"/>
    <property type="project" value="UniProtKB-SubCell"/>
</dbReference>
<comment type="caution">
    <text evidence="15">The sequence shown here is derived from an EMBL/GenBank/DDBJ whole genome shotgun (WGS) entry which is preliminary data.</text>
</comment>
<feature type="transmembrane region" description="Helical" evidence="12">
    <location>
        <begin position="6"/>
        <end position="32"/>
    </location>
</feature>
<keyword evidence="4 10" id="KW-0812">Transmembrane</keyword>
<dbReference type="CDD" id="cd04590">
    <property type="entry name" value="CBS_pair_CorC_HlyC_assoc"/>
    <property type="match status" value="1"/>
</dbReference>
<evidence type="ECO:0000259" key="14">
    <source>
        <dbReference type="PROSITE" id="PS51846"/>
    </source>
</evidence>
<feature type="transmembrane region" description="Helical" evidence="12">
    <location>
        <begin position="139"/>
        <end position="161"/>
    </location>
</feature>
<dbReference type="InterPro" id="IPR005170">
    <property type="entry name" value="Transptr-assoc_dom"/>
</dbReference>
<dbReference type="InterPro" id="IPR046342">
    <property type="entry name" value="CBS_dom_sf"/>
</dbReference>
<evidence type="ECO:0000256" key="4">
    <source>
        <dbReference type="ARBA" id="ARBA00022692"/>
    </source>
</evidence>
<evidence type="ECO:0008006" key="17">
    <source>
        <dbReference type="Google" id="ProtNLM"/>
    </source>
</evidence>
<dbReference type="PANTHER" id="PTHR43099:SF2">
    <property type="entry name" value="UPF0053 PROTEIN YRKA"/>
    <property type="match status" value="1"/>
</dbReference>
<dbReference type="Pfam" id="PF03471">
    <property type="entry name" value="CorC_HlyC"/>
    <property type="match status" value="1"/>
</dbReference>
<dbReference type="Proteomes" id="UP000196475">
    <property type="component" value="Unassembled WGS sequence"/>
</dbReference>
<name>A0A1Y3PTK8_9BACI</name>
<gene>
    <name evidence="15" type="ORF">BAA01_16040</name>
</gene>
<evidence type="ECO:0000259" key="13">
    <source>
        <dbReference type="PROSITE" id="PS51371"/>
    </source>
</evidence>
<protein>
    <recommendedName>
        <fullName evidence="17">Transporter associated domain protein</fullName>
    </recommendedName>
</protein>
<evidence type="ECO:0000256" key="5">
    <source>
        <dbReference type="ARBA" id="ARBA00022737"/>
    </source>
</evidence>
<evidence type="ECO:0000313" key="16">
    <source>
        <dbReference type="Proteomes" id="UP000196475"/>
    </source>
</evidence>
<evidence type="ECO:0000256" key="11">
    <source>
        <dbReference type="SAM" id="MobiDB-lite"/>
    </source>
</evidence>
<feature type="domain" description="CBS" evidence="13">
    <location>
        <begin position="224"/>
        <end position="284"/>
    </location>
</feature>
<evidence type="ECO:0000256" key="9">
    <source>
        <dbReference type="PROSITE-ProRule" id="PRU00703"/>
    </source>
</evidence>
<keyword evidence="8 10" id="KW-0472">Membrane</keyword>
<evidence type="ECO:0000256" key="1">
    <source>
        <dbReference type="ARBA" id="ARBA00004651"/>
    </source>
</evidence>
<keyword evidence="7 9" id="KW-0129">CBS domain</keyword>
<accession>A0A1Y3PTK8</accession>
<dbReference type="InterPro" id="IPR000644">
    <property type="entry name" value="CBS_dom"/>
</dbReference>
<dbReference type="GO" id="GO:0050660">
    <property type="term" value="F:flavin adenine dinucleotide binding"/>
    <property type="evidence" value="ECO:0007669"/>
    <property type="project" value="InterPro"/>
</dbReference>
<keyword evidence="6 10" id="KW-1133">Transmembrane helix</keyword>
<dbReference type="Pfam" id="PF00571">
    <property type="entry name" value="CBS"/>
    <property type="match status" value="2"/>
</dbReference>
<dbReference type="InterPro" id="IPR016169">
    <property type="entry name" value="FAD-bd_PCMH_sub2"/>
</dbReference>